<feature type="transmembrane region" description="Helical" evidence="1">
    <location>
        <begin position="45"/>
        <end position="67"/>
    </location>
</feature>
<sequence>MDVTEVTTEQELYNITLEDDPFGEDFSHVTENMWHALHSFIEISIVLRLILSLFVVAATIFLTVVILRFKRLKIRPNVYILNMALLHLTFYLIPLIYILLHFIFYLNSNGIPLFHTMVTAITLYITIAFMLGVDWLFFAWKPNLECYCIKYFKYVLLGIYSVFILEWTAGLCYGNIEHVTVIRPLFFTIVYLIYVVVLIVLNILKRRMSLNASSKRTEYALTISNITIFSFLPLLIFHAVMATTAIDNIHFYLFLCYLEPFPSVIALGHPIYIVYRLGKDDKYFKMAYSKSFKRSVRNYNDDNLDESIDDDSSKVQVNFSNGTRIDINK</sequence>
<dbReference type="AlphaFoldDB" id="A0A653D3H8"/>
<dbReference type="SUPFAM" id="SSF81321">
    <property type="entry name" value="Family A G protein-coupled receptor-like"/>
    <property type="match status" value="1"/>
</dbReference>
<keyword evidence="3" id="KW-1185">Reference proteome</keyword>
<gene>
    <name evidence="2" type="ORF">CALMAC_LOCUS14056</name>
</gene>
<feature type="transmembrane region" description="Helical" evidence="1">
    <location>
        <begin position="117"/>
        <end position="139"/>
    </location>
</feature>
<proteinExistence type="predicted"/>
<evidence type="ECO:0000313" key="3">
    <source>
        <dbReference type="Proteomes" id="UP000410492"/>
    </source>
</evidence>
<feature type="transmembrane region" description="Helical" evidence="1">
    <location>
        <begin position="79"/>
        <end position="105"/>
    </location>
</feature>
<feature type="transmembrane region" description="Helical" evidence="1">
    <location>
        <begin position="151"/>
        <end position="176"/>
    </location>
</feature>
<evidence type="ECO:0000256" key="1">
    <source>
        <dbReference type="SAM" id="Phobius"/>
    </source>
</evidence>
<dbReference type="Proteomes" id="UP000410492">
    <property type="component" value="Unassembled WGS sequence"/>
</dbReference>
<evidence type="ECO:0000313" key="2">
    <source>
        <dbReference type="EMBL" id="VEN54634.1"/>
    </source>
</evidence>
<feature type="transmembrane region" description="Helical" evidence="1">
    <location>
        <begin position="225"/>
        <end position="246"/>
    </location>
</feature>
<dbReference type="EMBL" id="CAACVG010009960">
    <property type="protein sequence ID" value="VEN54634.1"/>
    <property type="molecule type" value="Genomic_DNA"/>
</dbReference>
<accession>A0A653D3H8</accession>
<feature type="transmembrane region" description="Helical" evidence="1">
    <location>
        <begin position="252"/>
        <end position="275"/>
    </location>
</feature>
<keyword evidence="1" id="KW-0812">Transmembrane</keyword>
<feature type="transmembrane region" description="Helical" evidence="1">
    <location>
        <begin position="182"/>
        <end position="204"/>
    </location>
</feature>
<keyword evidence="1" id="KW-1133">Transmembrane helix</keyword>
<dbReference type="OrthoDB" id="6784480at2759"/>
<keyword evidence="1" id="KW-0472">Membrane</keyword>
<name>A0A653D3H8_CALMS</name>
<reference evidence="2 3" key="1">
    <citation type="submission" date="2019-01" db="EMBL/GenBank/DDBJ databases">
        <authorList>
            <person name="Sayadi A."/>
        </authorList>
    </citation>
    <scope>NUCLEOTIDE SEQUENCE [LARGE SCALE GENOMIC DNA]</scope>
</reference>
<evidence type="ECO:0008006" key="4">
    <source>
        <dbReference type="Google" id="ProtNLM"/>
    </source>
</evidence>
<protein>
    <recommendedName>
        <fullName evidence="4">G-protein coupled receptors family 1 profile domain-containing protein</fullName>
    </recommendedName>
</protein>
<organism evidence="2 3">
    <name type="scientific">Callosobruchus maculatus</name>
    <name type="common">Southern cowpea weevil</name>
    <name type="synonym">Pulse bruchid</name>
    <dbReference type="NCBI Taxonomy" id="64391"/>
    <lineage>
        <taxon>Eukaryota</taxon>
        <taxon>Metazoa</taxon>
        <taxon>Ecdysozoa</taxon>
        <taxon>Arthropoda</taxon>
        <taxon>Hexapoda</taxon>
        <taxon>Insecta</taxon>
        <taxon>Pterygota</taxon>
        <taxon>Neoptera</taxon>
        <taxon>Endopterygota</taxon>
        <taxon>Coleoptera</taxon>
        <taxon>Polyphaga</taxon>
        <taxon>Cucujiformia</taxon>
        <taxon>Chrysomeloidea</taxon>
        <taxon>Chrysomelidae</taxon>
        <taxon>Bruchinae</taxon>
        <taxon>Bruchini</taxon>
        <taxon>Callosobruchus</taxon>
    </lineage>
</organism>